<evidence type="ECO:0000313" key="8">
    <source>
        <dbReference type="WBParaSite" id="ACOC_0000744401-mRNA-1"/>
    </source>
</evidence>
<evidence type="ECO:0000313" key="6">
    <source>
        <dbReference type="EMBL" id="VDM59030.1"/>
    </source>
</evidence>
<dbReference type="InterPro" id="IPR050897">
    <property type="entry name" value="SMAUG/VTS1_RNA-bind"/>
</dbReference>
<comment type="subcellular location">
    <subcellularLocation>
        <location evidence="1">Cytoplasm</location>
    </subcellularLocation>
</comment>
<evidence type="ECO:0000256" key="2">
    <source>
        <dbReference type="ARBA" id="ARBA00008232"/>
    </source>
</evidence>
<dbReference type="OMA" id="KCENCHY"/>
<dbReference type="SUPFAM" id="SSF47769">
    <property type="entry name" value="SAM/Pointed domain"/>
    <property type="match status" value="1"/>
</dbReference>
<dbReference type="STRING" id="334426.A0A0R3PQ67"/>
<evidence type="ECO:0000256" key="3">
    <source>
        <dbReference type="ARBA" id="ARBA00022490"/>
    </source>
</evidence>
<dbReference type="InterPro" id="IPR037093">
    <property type="entry name" value="PHAT_dom_sf"/>
</dbReference>
<dbReference type="EMBL" id="UYYA01004040">
    <property type="protein sequence ID" value="VDM59030.1"/>
    <property type="molecule type" value="Genomic_DNA"/>
</dbReference>
<dbReference type="GO" id="GO:0000932">
    <property type="term" value="C:P-body"/>
    <property type="evidence" value="ECO:0007669"/>
    <property type="project" value="TreeGrafter"/>
</dbReference>
<dbReference type="Proteomes" id="UP000267027">
    <property type="component" value="Unassembled WGS sequence"/>
</dbReference>
<dbReference type="Gene3D" id="1.10.150.50">
    <property type="entry name" value="Transcription Factor, Ets-1"/>
    <property type="match status" value="1"/>
</dbReference>
<dbReference type="GO" id="GO:0003729">
    <property type="term" value="F:mRNA binding"/>
    <property type="evidence" value="ECO:0007669"/>
    <property type="project" value="TreeGrafter"/>
</dbReference>
<dbReference type="SMART" id="SM00454">
    <property type="entry name" value="SAM"/>
    <property type="match status" value="1"/>
</dbReference>
<dbReference type="InterPro" id="IPR001660">
    <property type="entry name" value="SAM"/>
</dbReference>
<dbReference type="GO" id="GO:0030371">
    <property type="term" value="F:translation repressor activity"/>
    <property type="evidence" value="ECO:0007669"/>
    <property type="project" value="InterPro"/>
</dbReference>
<feature type="domain" description="SAM" evidence="5">
    <location>
        <begin position="29"/>
        <end position="92"/>
    </location>
</feature>
<proteinExistence type="inferred from homology"/>
<evidence type="ECO:0000256" key="1">
    <source>
        <dbReference type="ARBA" id="ARBA00004496"/>
    </source>
</evidence>
<evidence type="ECO:0000313" key="7">
    <source>
        <dbReference type="Proteomes" id="UP000267027"/>
    </source>
</evidence>
<keyword evidence="3" id="KW-0963">Cytoplasm</keyword>
<dbReference type="Pfam" id="PF00536">
    <property type="entry name" value="SAM_1"/>
    <property type="match status" value="1"/>
</dbReference>
<organism evidence="8">
    <name type="scientific">Angiostrongylus costaricensis</name>
    <name type="common">Nematode worm</name>
    <dbReference type="NCBI Taxonomy" id="334426"/>
    <lineage>
        <taxon>Eukaryota</taxon>
        <taxon>Metazoa</taxon>
        <taxon>Ecdysozoa</taxon>
        <taxon>Nematoda</taxon>
        <taxon>Chromadorea</taxon>
        <taxon>Rhabditida</taxon>
        <taxon>Rhabditina</taxon>
        <taxon>Rhabditomorpha</taxon>
        <taxon>Strongyloidea</taxon>
        <taxon>Metastrongylidae</taxon>
        <taxon>Angiostrongylus</taxon>
    </lineage>
</organism>
<keyword evidence="7" id="KW-1185">Reference proteome</keyword>
<sequence length="300" mass="34970">RVHHHTVRVLRFACLSATSIDHFHQQSPIDGFDLGNVPAWLKSLRLHKYTAMFAELSYEQMMALDEAELERRNVTKGARTKILQSIQKLRNRAADLRAMHEKLSLSHPERCLRCAIASLRQMIAAPMIPYKPVAGESSNTIDGFAPLSCISDQNVPGLIFNLLGEVQRAVFVSRRQPMDIEYEYLMMLFTIFDKLCNNEAFTPMQRQRVHQWKRLARKAIRPTDVRRRRIGFLHSGKCENCHYKVRENGIESFFFVFLLSQCYFTYVDEFTKLRHKLFVGIFFSQLGYLVQTTLFRTCLL</sequence>
<name>A0A0R3PQ67_ANGCS</name>
<dbReference type="PANTHER" id="PTHR12515">
    <property type="entry name" value="STERILE ALPHA MOTIF DOMAIN CONTAINING PROTEIN 4-RELATED"/>
    <property type="match status" value="1"/>
</dbReference>
<reference evidence="8" key="1">
    <citation type="submission" date="2017-02" db="UniProtKB">
        <authorList>
            <consortium name="WormBaseParasite"/>
        </authorList>
    </citation>
    <scope>IDENTIFICATION</scope>
</reference>
<dbReference type="AlphaFoldDB" id="A0A0R3PQ67"/>
<reference evidence="6 7" key="2">
    <citation type="submission" date="2018-11" db="EMBL/GenBank/DDBJ databases">
        <authorList>
            <consortium name="Pathogen Informatics"/>
        </authorList>
    </citation>
    <scope>NUCLEOTIDE SEQUENCE [LARGE SCALE GENOMIC DNA]</scope>
    <source>
        <strain evidence="6 7">Costa Rica</strain>
    </source>
</reference>
<dbReference type="WBParaSite" id="ACOC_0000744401-mRNA-1">
    <property type="protein sequence ID" value="ACOC_0000744401-mRNA-1"/>
    <property type="gene ID" value="ACOC_0000744401"/>
</dbReference>
<dbReference type="OrthoDB" id="2155283at2759"/>
<dbReference type="InterPro" id="IPR013761">
    <property type="entry name" value="SAM/pointed_sf"/>
</dbReference>
<protein>
    <submittedName>
        <fullName evidence="8">SAM domain-containing protein</fullName>
    </submittedName>
</protein>
<evidence type="ECO:0000259" key="5">
    <source>
        <dbReference type="SMART" id="SM00454"/>
    </source>
</evidence>
<accession>A0A0R3PQ67</accession>
<dbReference type="GO" id="GO:0000289">
    <property type="term" value="P:nuclear-transcribed mRNA poly(A) tail shortening"/>
    <property type="evidence" value="ECO:0007669"/>
    <property type="project" value="TreeGrafter"/>
</dbReference>
<evidence type="ECO:0000256" key="4">
    <source>
        <dbReference type="ARBA" id="ARBA00022884"/>
    </source>
</evidence>
<keyword evidence="4" id="KW-0694">RNA-binding</keyword>
<dbReference type="PANTHER" id="PTHR12515:SF5">
    <property type="entry name" value="PROTEIN SMAUG"/>
    <property type="match status" value="1"/>
</dbReference>
<dbReference type="Gene3D" id="1.25.40.170">
    <property type="entry name" value="Smaug, PHAT domain"/>
    <property type="match status" value="1"/>
</dbReference>
<comment type="similarity">
    <text evidence="2">Belongs to the SMAUG family.</text>
</comment>
<gene>
    <name evidence="6" type="ORF">ACOC_LOCUS7445</name>
</gene>